<dbReference type="CDD" id="cd04220">
    <property type="entry name" value="Halocyanin"/>
    <property type="match status" value="2"/>
</dbReference>
<keyword evidence="3 7" id="KW-0479">Metal-binding</keyword>
<dbReference type="InterPro" id="IPR008972">
    <property type="entry name" value="Cupredoxin"/>
</dbReference>
<dbReference type="PROSITE" id="PS00196">
    <property type="entry name" value="COPPER_BLUE"/>
    <property type="match status" value="1"/>
</dbReference>
<evidence type="ECO:0000259" key="9">
    <source>
        <dbReference type="Pfam" id="PF00127"/>
    </source>
</evidence>
<evidence type="ECO:0000313" key="11">
    <source>
        <dbReference type="Proteomes" id="UP000183894"/>
    </source>
</evidence>
<protein>
    <submittedName>
        <fullName evidence="10">Halocyanin domain-containing protein</fullName>
    </submittedName>
</protein>
<feature type="compositionally biased region" description="Acidic residues" evidence="8">
    <location>
        <begin position="62"/>
        <end position="84"/>
    </location>
</feature>
<evidence type="ECO:0000256" key="1">
    <source>
        <dbReference type="ARBA" id="ARBA00004370"/>
    </source>
</evidence>
<feature type="binding site" evidence="7">
    <location>
        <position position="299"/>
    </location>
    <ligand>
        <name>Cu cation</name>
        <dbReference type="ChEBI" id="CHEBI:23378"/>
    </ligand>
</feature>
<name>A0A1H7INC1_HALLR</name>
<keyword evidence="2" id="KW-0813">Transport</keyword>
<reference evidence="10 11" key="1">
    <citation type="submission" date="2016-10" db="EMBL/GenBank/DDBJ databases">
        <authorList>
            <person name="de Groot N.N."/>
        </authorList>
    </citation>
    <scope>NUCLEOTIDE SEQUENCE [LARGE SCALE GENOMIC DNA]</scope>
    <source>
        <strain evidence="10 11">CDM_5</strain>
    </source>
</reference>
<dbReference type="Pfam" id="PF00127">
    <property type="entry name" value="Copper-bind"/>
    <property type="match status" value="2"/>
</dbReference>
<gene>
    <name evidence="10" type="ORF">SAMN04488691_101944</name>
</gene>
<feature type="compositionally biased region" description="Polar residues" evidence="8">
    <location>
        <begin position="30"/>
        <end position="42"/>
    </location>
</feature>
<dbReference type="Proteomes" id="UP000183894">
    <property type="component" value="Unassembled WGS sequence"/>
</dbReference>
<dbReference type="InterPro" id="IPR002387">
    <property type="entry name" value="Plastocyanin"/>
</dbReference>
<dbReference type="Gene3D" id="2.60.40.420">
    <property type="entry name" value="Cupredoxins - blue copper proteins"/>
    <property type="match status" value="2"/>
</dbReference>
<dbReference type="PROSITE" id="PS51257">
    <property type="entry name" value="PROKAR_LIPOPROTEIN"/>
    <property type="match status" value="1"/>
</dbReference>
<feature type="compositionally biased region" description="Low complexity" evidence="8">
    <location>
        <begin position="43"/>
        <end position="61"/>
    </location>
</feature>
<organism evidence="10 11">
    <name type="scientific">Haloferax larsenii</name>
    <dbReference type="NCBI Taxonomy" id="302484"/>
    <lineage>
        <taxon>Archaea</taxon>
        <taxon>Methanobacteriati</taxon>
        <taxon>Methanobacteriota</taxon>
        <taxon>Stenosarchaea group</taxon>
        <taxon>Halobacteria</taxon>
        <taxon>Halobacteriales</taxon>
        <taxon>Haloferacaceae</taxon>
        <taxon>Haloferax</taxon>
    </lineage>
</organism>
<dbReference type="NCBIfam" id="TIGR03102">
    <property type="entry name" value="halo_cynanin"/>
    <property type="match status" value="1"/>
</dbReference>
<dbReference type="InterPro" id="IPR000923">
    <property type="entry name" value="BlueCu_1"/>
</dbReference>
<feature type="binding site" evidence="7">
    <location>
        <position position="263"/>
    </location>
    <ligand>
        <name>Cu cation</name>
        <dbReference type="ChEBI" id="CHEBI:23378"/>
    </ligand>
</feature>
<dbReference type="InterPro" id="IPR028871">
    <property type="entry name" value="BlueCu_1_BS"/>
</dbReference>
<dbReference type="GO" id="GO:0016020">
    <property type="term" value="C:membrane"/>
    <property type="evidence" value="ECO:0007669"/>
    <property type="project" value="UniProtKB-SubCell"/>
</dbReference>
<keyword evidence="4" id="KW-0249">Electron transport</keyword>
<dbReference type="PROSITE" id="PS51318">
    <property type="entry name" value="TAT"/>
    <property type="match status" value="1"/>
</dbReference>
<keyword evidence="6" id="KW-0472">Membrane</keyword>
<dbReference type="PANTHER" id="PTHR34192">
    <property type="entry name" value="PLASTOCYANIN MAJOR ISOFORM, CHLOROPLASTIC-RELATED"/>
    <property type="match status" value="1"/>
</dbReference>
<dbReference type="GO" id="GO:0005507">
    <property type="term" value="F:copper ion binding"/>
    <property type="evidence" value="ECO:0007669"/>
    <property type="project" value="InterPro"/>
</dbReference>
<dbReference type="AlphaFoldDB" id="A0A1H7INC1"/>
<dbReference type="SUPFAM" id="SSF49503">
    <property type="entry name" value="Cupredoxins"/>
    <property type="match status" value="2"/>
</dbReference>
<dbReference type="GO" id="GO:0009055">
    <property type="term" value="F:electron transfer activity"/>
    <property type="evidence" value="ECO:0007669"/>
    <property type="project" value="InterPro"/>
</dbReference>
<feature type="domain" description="Blue (type 1) copper" evidence="9">
    <location>
        <begin position="115"/>
        <end position="190"/>
    </location>
</feature>
<dbReference type="PRINTS" id="PR00157">
    <property type="entry name" value="PLASTOCYANIN"/>
</dbReference>
<evidence type="ECO:0000256" key="3">
    <source>
        <dbReference type="ARBA" id="ARBA00022723"/>
    </source>
</evidence>
<evidence type="ECO:0000256" key="8">
    <source>
        <dbReference type="SAM" id="MobiDB-lite"/>
    </source>
</evidence>
<evidence type="ECO:0000313" key="10">
    <source>
        <dbReference type="EMBL" id="SEK63382.1"/>
    </source>
</evidence>
<proteinExistence type="predicted"/>
<evidence type="ECO:0000256" key="7">
    <source>
        <dbReference type="PIRSR" id="PIRSR602387-1"/>
    </source>
</evidence>
<comment type="cofactor">
    <cofactor evidence="7">
        <name>Cu(2+)</name>
        <dbReference type="ChEBI" id="CHEBI:29036"/>
    </cofactor>
    <text evidence="7">The crystal structure with reduced Cu(1+) has also been determined.</text>
</comment>
<feature type="binding site" evidence="7">
    <location>
        <position position="307"/>
    </location>
    <ligand>
        <name>Cu cation</name>
        <dbReference type="ChEBI" id="CHEBI:23378"/>
    </ligand>
</feature>
<dbReference type="OrthoDB" id="11088at2157"/>
<evidence type="ECO:0000256" key="6">
    <source>
        <dbReference type="ARBA" id="ARBA00023136"/>
    </source>
</evidence>
<comment type="subcellular location">
    <subcellularLocation>
        <location evidence="1">Membrane</location>
    </subcellularLocation>
</comment>
<feature type="binding site" evidence="7">
    <location>
        <position position="302"/>
    </location>
    <ligand>
        <name>Cu cation</name>
        <dbReference type="ChEBI" id="CHEBI:23378"/>
    </ligand>
</feature>
<dbReference type="PANTHER" id="PTHR34192:SF10">
    <property type="entry name" value="PLASTOCYANIN MAJOR ISOFORM, CHLOROPLASTIC-RELATED"/>
    <property type="match status" value="1"/>
</dbReference>
<feature type="domain" description="Blue (type 1) copper" evidence="9">
    <location>
        <begin position="230"/>
        <end position="314"/>
    </location>
</feature>
<dbReference type="EMBL" id="FOAD01000001">
    <property type="protein sequence ID" value="SEK63382.1"/>
    <property type="molecule type" value="Genomic_DNA"/>
</dbReference>
<sequence length="314" mass="33833">MDWKPTRRRLLQGSALLALGSMAGCLSAATSGQEKLQNAAGANSTSETTTSDNHTETTTDNCVDDETPIEATELSEPDSLDEWLSDANKYDGKSRRYGPDERVAVSVGKPTDDGPAFDPPLIEVPPMTDVWWEWTGRGEHNVVALDGGFDSGRTNAQRGTSYHHFFDEPGEYLFVSEPHYNDGMKGAVVVTEPPSTGYEAVDEWMINTSNFDGTVTDETGSETASVRVGTPGNSGNFAFDPPVLKVSTGTTITWEWTGNGGGHNVVFQEADIDSGEIAADSGETFKHTFETTGTYRYACEPHNGIAMKGALIVE</sequence>
<accession>A0A1H7INC1</accession>
<keyword evidence="5 7" id="KW-0186">Copper</keyword>
<evidence type="ECO:0000256" key="4">
    <source>
        <dbReference type="ARBA" id="ARBA00022982"/>
    </source>
</evidence>
<dbReference type="InterPro" id="IPR017533">
    <property type="entry name" value="Halocyanin"/>
</dbReference>
<evidence type="ECO:0000256" key="5">
    <source>
        <dbReference type="ARBA" id="ARBA00023008"/>
    </source>
</evidence>
<dbReference type="InterPro" id="IPR006311">
    <property type="entry name" value="TAT_signal"/>
</dbReference>
<evidence type="ECO:0000256" key="2">
    <source>
        <dbReference type="ARBA" id="ARBA00022448"/>
    </source>
</evidence>
<feature type="region of interest" description="Disordered" evidence="8">
    <location>
        <begin position="30"/>
        <end position="96"/>
    </location>
</feature>
<dbReference type="RefSeq" id="WP_083405239.1">
    <property type="nucleotide sequence ID" value="NZ_FOAD01000001.1"/>
</dbReference>